<dbReference type="EMBL" id="KZ451935">
    <property type="protein sequence ID" value="PKA60885.1"/>
    <property type="molecule type" value="Genomic_DNA"/>
</dbReference>
<keyword evidence="3" id="KW-0636">Prenylation</keyword>
<evidence type="ECO:0000256" key="5">
    <source>
        <dbReference type="SAM" id="MobiDB-lite"/>
    </source>
</evidence>
<evidence type="ECO:0000313" key="8">
    <source>
        <dbReference type="Proteomes" id="UP000236161"/>
    </source>
</evidence>
<dbReference type="InterPro" id="IPR006121">
    <property type="entry name" value="HMA_dom"/>
</dbReference>
<feature type="compositionally biased region" description="Basic residues" evidence="5">
    <location>
        <begin position="178"/>
        <end position="189"/>
    </location>
</feature>
<keyword evidence="8" id="KW-1185">Reference proteome</keyword>
<keyword evidence="1" id="KW-0488">Methylation</keyword>
<proteinExistence type="inferred from homology"/>
<feature type="region of interest" description="Disordered" evidence="5">
    <location>
        <begin position="167"/>
        <end position="189"/>
    </location>
</feature>
<sequence length="189" mass="20543">MAGVIQVSVDAETGTVKVLGYADPATLLKKLKRAGKIAELLATERVDIGGENSEDSGDSEDEYSCSKTTTSTSAASSSSRRHYLHSPPPYWPPPTTYEPSPAPALPPAANSFEHYFSDENAANGCFIIVAQFERDFVLGTGLRPAAGIQSPSSSHLPHPLEVTYEYDQTTLRLEGQRSSRRRGDRKQTR</sequence>
<keyword evidence="3" id="KW-0449">Lipoprotein</keyword>
<organism evidence="7 8">
    <name type="scientific">Apostasia shenzhenica</name>
    <dbReference type="NCBI Taxonomy" id="1088818"/>
    <lineage>
        <taxon>Eukaryota</taxon>
        <taxon>Viridiplantae</taxon>
        <taxon>Streptophyta</taxon>
        <taxon>Embryophyta</taxon>
        <taxon>Tracheophyta</taxon>
        <taxon>Spermatophyta</taxon>
        <taxon>Magnoliopsida</taxon>
        <taxon>Liliopsida</taxon>
        <taxon>Asparagales</taxon>
        <taxon>Orchidaceae</taxon>
        <taxon>Apostasioideae</taxon>
        <taxon>Apostasia</taxon>
    </lineage>
</organism>
<feature type="compositionally biased region" description="Low complexity" evidence="5">
    <location>
        <begin position="65"/>
        <end position="78"/>
    </location>
</feature>
<accession>A0A2I0AZC6</accession>
<evidence type="ECO:0000313" key="7">
    <source>
        <dbReference type="EMBL" id="PKA60885.1"/>
    </source>
</evidence>
<dbReference type="Gene3D" id="3.30.70.100">
    <property type="match status" value="1"/>
</dbReference>
<reference evidence="7 8" key="1">
    <citation type="journal article" date="2017" name="Nature">
        <title>The Apostasia genome and the evolution of orchids.</title>
        <authorList>
            <person name="Zhang G.Q."/>
            <person name="Liu K.W."/>
            <person name="Li Z."/>
            <person name="Lohaus R."/>
            <person name="Hsiao Y.Y."/>
            <person name="Niu S.C."/>
            <person name="Wang J.Y."/>
            <person name="Lin Y.C."/>
            <person name="Xu Q."/>
            <person name="Chen L.J."/>
            <person name="Yoshida K."/>
            <person name="Fujiwara S."/>
            <person name="Wang Z.W."/>
            <person name="Zhang Y.Q."/>
            <person name="Mitsuda N."/>
            <person name="Wang M."/>
            <person name="Liu G.H."/>
            <person name="Pecoraro L."/>
            <person name="Huang H.X."/>
            <person name="Xiao X.J."/>
            <person name="Lin M."/>
            <person name="Wu X.Y."/>
            <person name="Wu W.L."/>
            <person name="Chen Y.Y."/>
            <person name="Chang S.B."/>
            <person name="Sakamoto S."/>
            <person name="Ohme-Takagi M."/>
            <person name="Yagi M."/>
            <person name="Zeng S.J."/>
            <person name="Shen C.Y."/>
            <person name="Yeh C.M."/>
            <person name="Luo Y.B."/>
            <person name="Tsai W.C."/>
            <person name="Van de Peer Y."/>
            <person name="Liu Z.J."/>
        </authorList>
    </citation>
    <scope>NUCLEOTIDE SEQUENCE [LARGE SCALE GENOMIC DNA]</scope>
    <source>
        <strain evidence="8">cv. Shenzhen</strain>
        <tissue evidence="7">Stem</tissue>
    </source>
</reference>
<dbReference type="InterPro" id="IPR036163">
    <property type="entry name" value="HMA_dom_sf"/>
</dbReference>
<feature type="region of interest" description="Disordered" evidence="5">
    <location>
        <begin position="49"/>
        <end position="104"/>
    </location>
</feature>
<dbReference type="PANTHER" id="PTHR45868">
    <property type="entry name" value="HEAVY METAL-ASSOCIATED ISOPRENYLATED PLANT PROTEIN 33-RELATED"/>
    <property type="match status" value="1"/>
</dbReference>
<evidence type="ECO:0000256" key="2">
    <source>
        <dbReference type="ARBA" id="ARBA00022723"/>
    </source>
</evidence>
<dbReference type="Proteomes" id="UP000236161">
    <property type="component" value="Unassembled WGS sequence"/>
</dbReference>
<gene>
    <name evidence="7" type="ORF">AXF42_Ash006520</name>
</gene>
<dbReference type="PROSITE" id="PS50846">
    <property type="entry name" value="HMA_2"/>
    <property type="match status" value="1"/>
</dbReference>
<feature type="compositionally biased region" description="Pro residues" evidence="5">
    <location>
        <begin position="86"/>
        <end position="104"/>
    </location>
</feature>
<feature type="compositionally biased region" description="Acidic residues" evidence="5">
    <location>
        <begin position="52"/>
        <end position="63"/>
    </location>
</feature>
<evidence type="ECO:0000256" key="1">
    <source>
        <dbReference type="ARBA" id="ARBA00022481"/>
    </source>
</evidence>
<dbReference type="GO" id="GO:0046872">
    <property type="term" value="F:metal ion binding"/>
    <property type="evidence" value="ECO:0007669"/>
    <property type="project" value="UniProtKB-KW"/>
</dbReference>
<evidence type="ECO:0000256" key="4">
    <source>
        <dbReference type="ARBA" id="ARBA00024045"/>
    </source>
</evidence>
<keyword evidence="2" id="KW-0479">Metal-binding</keyword>
<comment type="similarity">
    <text evidence="4">Belongs to the HIPP family.</text>
</comment>
<dbReference type="CDD" id="cd00371">
    <property type="entry name" value="HMA"/>
    <property type="match status" value="1"/>
</dbReference>
<evidence type="ECO:0000256" key="3">
    <source>
        <dbReference type="ARBA" id="ARBA00023289"/>
    </source>
</evidence>
<dbReference type="SUPFAM" id="SSF55008">
    <property type="entry name" value="HMA, heavy metal-associated domain"/>
    <property type="match status" value="1"/>
</dbReference>
<feature type="domain" description="HMA" evidence="6">
    <location>
        <begin position="1"/>
        <end position="39"/>
    </location>
</feature>
<name>A0A2I0AZC6_9ASPA</name>
<dbReference type="PANTHER" id="PTHR45868:SF83">
    <property type="entry name" value="HEAVY METAL-ASSOCIATED ISOPRENYLATED PLANT PROTEIN 33"/>
    <property type="match status" value="1"/>
</dbReference>
<dbReference type="AlphaFoldDB" id="A0A2I0AZC6"/>
<protein>
    <recommendedName>
        <fullName evidence="6">HMA domain-containing protein</fullName>
    </recommendedName>
</protein>
<dbReference type="OrthoDB" id="691258at2759"/>
<evidence type="ECO:0000259" key="6">
    <source>
        <dbReference type="PROSITE" id="PS50846"/>
    </source>
</evidence>